<name>A0AAV9ZTQ9_9AGAR</name>
<keyword evidence="2" id="KW-1185">Reference proteome</keyword>
<protein>
    <recommendedName>
        <fullName evidence="3">F-box domain-containing protein</fullName>
    </recommendedName>
</protein>
<evidence type="ECO:0000313" key="2">
    <source>
        <dbReference type="Proteomes" id="UP001362999"/>
    </source>
</evidence>
<organism evidence="1 2">
    <name type="scientific">Favolaschia claudopus</name>
    <dbReference type="NCBI Taxonomy" id="2862362"/>
    <lineage>
        <taxon>Eukaryota</taxon>
        <taxon>Fungi</taxon>
        <taxon>Dikarya</taxon>
        <taxon>Basidiomycota</taxon>
        <taxon>Agaricomycotina</taxon>
        <taxon>Agaricomycetes</taxon>
        <taxon>Agaricomycetidae</taxon>
        <taxon>Agaricales</taxon>
        <taxon>Marasmiineae</taxon>
        <taxon>Mycenaceae</taxon>
        <taxon>Favolaschia</taxon>
    </lineage>
</organism>
<dbReference type="Proteomes" id="UP001362999">
    <property type="component" value="Unassembled WGS sequence"/>
</dbReference>
<proteinExistence type="predicted"/>
<sequence>MNANTRTMNGQSFELVQKIVLLDLDRNAIQLLLPTCSKLQLFHVAMQNKFLFQVVSEYVSLDTTLEDVNNDVDVATYSSSPSPSMVGLPRELQRCIADHLDMRSLRFMAEASELFGAEFESLVDFIIRDAFDAVGLCWESMQFLLSCVCGLITGDFLYHLVLCTRASGLKSGSMTMVVLVELEEMVTLAAKFISASSDYVLEPTDECDDGYVTMRSTTGKSFKIIIRSSLCPQAWVMKQPYTNLINWLSGAELFVGYHRLTFNRQAISGDNIEDLKEGWDAKAGVALMKCDSDRGDFTCPALARSSRDDNSLSFALVPGWAPHPITDELVVHWRLGPCGHVEGVDRYIQVTE</sequence>
<comment type="caution">
    <text evidence="1">The sequence shown here is derived from an EMBL/GenBank/DDBJ whole genome shotgun (WGS) entry which is preliminary data.</text>
</comment>
<dbReference type="AlphaFoldDB" id="A0AAV9ZTQ9"/>
<evidence type="ECO:0000313" key="1">
    <source>
        <dbReference type="EMBL" id="KAK6992152.1"/>
    </source>
</evidence>
<accession>A0AAV9ZTQ9</accession>
<evidence type="ECO:0008006" key="3">
    <source>
        <dbReference type="Google" id="ProtNLM"/>
    </source>
</evidence>
<gene>
    <name evidence="1" type="ORF">R3P38DRAFT_3226871</name>
</gene>
<dbReference type="EMBL" id="JAWWNJ010000113">
    <property type="protein sequence ID" value="KAK6992152.1"/>
    <property type="molecule type" value="Genomic_DNA"/>
</dbReference>
<reference evidence="1 2" key="1">
    <citation type="journal article" date="2024" name="J Genomics">
        <title>Draft genome sequencing and assembly of Favolaschia claudopus CIRM-BRFM 2984 isolated from oak limbs.</title>
        <authorList>
            <person name="Navarro D."/>
            <person name="Drula E."/>
            <person name="Chaduli D."/>
            <person name="Cazenave R."/>
            <person name="Ahrendt S."/>
            <person name="Wang J."/>
            <person name="Lipzen A."/>
            <person name="Daum C."/>
            <person name="Barry K."/>
            <person name="Grigoriev I.V."/>
            <person name="Favel A."/>
            <person name="Rosso M.N."/>
            <person name="Martin F."/>
        </authorList>
    </citation>
    <scope>NUCLEOTIDE SEQUENCE [LARGE SCALE GENOMIC DNA]</scope>
    <source>
        <strain evidence="1 2">CIRM-BRFM 2984</strain>
    </source>
</reference>